<dbReference type="AlphaFoldDB" id="A0A644YJV8"/>
<protein>
    <recommendedName>
        <fullName evidence="2">Glycoside hydrolase family 42 N-terminal domain-containing protein</fullName>
    </recommendedName>
</protein>
<dbReference type="InterPro" id="IPR029062">
    <property type="entry name" value="Class_I_gatase-like"/>
</dbReference>
<organism evidence="1">
    <name type="scientific">bioreactor metagenome</name>
    <dbReference type="NCBI Taxonomy" id="1076179"/>
    <lineage>
        <taxon>unclassified sequences</taxon>
        <taxon>metagenomes</taxon>
        <taxon>ecological metagenomes</taxon>
    </lineage>
</organism>
<dbReference type="Gene3D" id="3.40.50.880">
    <property type="match status" value="1"/>
</dbReference>
<comment type="caution">
    <text evidence="1">The sequence shown here is derived from an EMBL/GenBank/DDBJ whole genome shotgun (WGS) entry which is preliminary data.</text>
</comment>
<reference evidence="1" key="1">
    <citation type="submission" date="2019-08" db="EMBL/GenBank/DDBJ databases">
        <authorList>
            <person name="Kucharzyk K."/>
            <person name="Murdoch R.W."/>
            <person name="Higgins S."/>
            <person name="Loffler F."/>
        </authorList>
    </citation>
    <scope>NUCLEOTIDE SEQUENCE</scope>
</reference>
<proteinExistence type="predicted"/>
<name>A0A644YJV8_9ZZZZ</name>
<dbReference type="EMBL" id="VSSQ01005181">
    <property type="protein sequence ID" value="MPM28171.1"/>
    <property type="molecule type" value="Genomic_DNA"/>
</dbReference>
<sequence>MQYGASLWLYADIFCPARDRQAGVQPENIYLETLFLGLAARPDKIELFSLTFLQPDVRLEYRQNTLLPRMKNFSQNVAEPLWPAMRPLLREECQVSLLLSSASQIFGSQNWGGFGYTSENSLLDLLWKAHLPTNVIFEDTIRKDDSWQKSRLLVLVTVTHLPDDVFAAILRYARNGGKVLACAPFAKLIPGAEPLDINFDFAVKSAYHSIRGGSPYVAEKAQECRLHHAEALRSKYRTLITPFADSDSVELYLRTLKDEHFRYVFAVNDRRTLGDYMGRKFRAVLDQGLELSAPIVLDMPSGAIYEFPAGKKLQALPENGKLRLNLTFAPAEGKILLCYKEEIGQIAVEPPRPEAPGKVTTGRIILRDISGKPFLGTVPVRVQWTDPAGRTRTEYTAIRNGEAQLSLRPARNDAKGTWHIQATELASGKSIEAEF</sequence>
<accession>A0A644YJV8</accession>
<evidence type="ECO:0000313" key="1">
    <source>
        <dbReference type="EMBL" id="MPM28171.1"/>
    </source>
</evidence>
<gene>
    <name evidence="1" type="ORF">SDC9_74690</name>
</gene>
<evidence type="ECO:0008006" key="2">
    <source>
        <dbReference type="Google" id="ProtNLM"/>
    </source>
</evidence>
<dbReference type="CDD" id="cd03143">
    <property type="entry name" value="A4_beta-galactosidase_middle_domain"/>
    <property type="match status" value="1"/>
</dbReference>